<evidence type="ECO:0000313" key="2">
    <source>
        <dbReference type="EMBL" id="EJB01836.1"/>
    </source>
</evidence>
<dbReference type="SMART" id="SM00044">
    <property type="entry name" value="CYCc"/>
    <property type="match status" value="1"/>
</dbReference>
<dbReference type="Proteomes" id="UP000005092">
    <property type="component" value="Unassembled WGS sequence"/>
</dbReference>
<evidence type="ECO:0000259" key="1">
    <source>
        <dbReference type="PROSITE" id="PS50125"/>
    </source>
</evidence>
<reference evidence="2 3" key="1">
    <citation type="submission" date="2012-02" db="EMBL/GenBank/DDBJ databases">
        <title>Improved High-Quality Draft Sequence of Rhizobium leguminosarum bv. trifolii WSM597.</title>
        <authorList>
            <consortium name="US DOE Joint Genome Institute"/>
            <person name="Lucas S."/>
            <person name="Han J."/>
            <person name="Lapidus A."/>
            <person name="Cheng J.-F."/>
            <person name="Goodwin L."/>
            <person name="Pitluck S."/>
            <person name="Peters L."/>
            <person name="Ovchinnikova G."/>
            <person name="Held B."/>
            <person name="Detter J.C."/>
            <person name="Han C."/>
            <person name="Tapia R."/>
            <person name="Land M."/>
            <person name="Hauser L."/>
            <person name="Kyrpides N."/>
            <person name="Ivanova N."/>
            <person name="Pagani I."/>
            <person name="Brau L."/>
            <person name="Yates R."/>
            <person name="O'Hara G."/>
            <person name="Rui T."/>
            <person name="Howieson J."/>
            <person name="Reeve W."/>
            <person name="Woyke T."/>
        </authorList>
    </citation>
    <scope>NUCLEOTIDE SEQUENCE [LARGE SCALE GENOMIC DNA]</scope>
    <source>
        <strain evidence="2 3">WSM597</strain>
    </source>
</reference>
<dbReference type="Pfam" id="PF00211">
    <property type="entry name" value="Guanylate_cyc"/>
    <property type="match status" value="1"/>
</dbReference>
<dbReference type="InterPro" id="IPR029787">
    <property type="entry name" value="Nucleotide_cyclase"/>
</dbReference>
<dbReference type="HOGENOM" id="CLU_896609_0_0_5"/>
<dbReference type="AlphaFoldDB" id="I9WZG2"/>
<name>I9WZG2_RHILT</name>
<gene>
    <name evidence="2" type="ORF">Rleg9DRAFT_0595</name>
</gene>
<proteinExistence type="predicted"/>
<organism evidence="2 3">
    <name type="scientific">Rhizobium leguminosarum bv. trifolii WSM597</name>
    <dbReference type="NCBI Taxonomy" id="754764"/>
    <lineage>
        <taxon>Bacteria</taxon>
        <taxon>Pseudomonadati</taxon>
        <taxon>Pseudomonadota</taxon>
        <taxon>Alphaproteobacteria</taxon>
        <taxon>Hyphomicrobiales</taxon>
        <taxon>Rhizobiaceae</taxon>
        <taxon>Rhizobium/Agrobacterium group</taxon>
        <taxon>Rhizobium</taxon>
    </lineage>
</organism>
<dbReference type="InterPro" id="IPR001054">
    <property type="entry name" value="A/G_cyclase"/>
</dbReference>
<sequence>MSITEAKEQKLTPAFLCGEATLDRRMEAPPLDRKLAAILAADVEGYSRLMHVNEERTLATLTSHRTIVDSIIERAKGEIFGTAGDSVLAEFPSIVLAFNAAVAMQQSIWRANQALPDEERMSFRIGINVGDVLVKNGDIFGDGVNIAARLEGMADVGGICVTRGVRDHLRDRVDARFEDLGEQTFKNIARPLRVFRVQFDQEADPLIDGTESRFPHLDDGSDKGTWAQHAEPISTDYRTPDDMQQVEIAYWDSVRESNDPNEYRQYLTRYPNGKFVDLAQARLENGKPSTEELAVEVAFWDTVRSDGNAAMLEAYLAKYPQGQFCDLARLMLAGPGR</sequence>
<dbReference type="SUPFAM" id="SSF55073">
    <property type="entry name" value="Nucleotide cyclase"/>
    <property type="match status" value="1"/>
</dbReference>
<dbReference type="GO" id="GO:0004016">
    <property type="term" value="F:adenylate cyclase activity"/>
    <property type="evidence" value="ECO:0007669"/>
    <property type="project" value="UniProtKB-ARBA"/>
</dbReference>
<dbReference type="Gene3D" id="3.30.70.1230">
    <property type="entry name" value="Nucleotide cyclase"/>
    <property type="match status" value="1"/>
</dbReference>
<dbReference type="PANTHER" id="PTHR43081">
    <property type="entry name" value="ADENYLATE CYCLASE, TERMINAL-DIFFERENTIATION SPECIFIC-RELATED"/>
    <property type="match status" value="1"/>
</dbReference>
<dbReference type="PANTHER" id="PTHR43081:SF19">
    <property type="entry name" value="PH-SENSITIVE ADENYLATE CYCLASE RV1264"/>
    <property type="match status" value="1"/>
</dbReference>
<dbReference type="CDD" id="cd07302">
    <property type="entry name" value="CHD"/>
    <property type="match status" value="1"/>
</dbReference>
<feature type="domain" description="Guanylate cyclase" evidence="1">
    <location>
        <begin position="37"/>
        <end position="151"/>
    </location>
</feature>
<protein>
    <submittedName>
        <fullName evidence="2">Family 3 adenylate cyclase</fullName>
    </submittedName>
</protein>
<dbReference type="GO" id="GO:0035556">
    <property type="term" value="P:intracellular signal transduction"/>
    <property type="evidence" value="ECO:0007669"/>
    <property type="project" value="InterPro"/>
</dbReference>
<accession>I9WZG2</accession>
<dbReference type="EMBL" id="JH719382">
    <property type="protein sequence ID" value="EJB01836.1"/>
    <property type="molecule type" value="Genomic_DNA"/>
</dbReference>
<dbReference type="PROSITE" id="PS50125">
    <property type="entry name" value="GUANYLATE_CYCLASE_2"/>
    <property type="match status" value="1"/>
</dbReference>
<evidence type="ECO:0000313" key="3">
    <source>
        <dbReference type="Proteomes" id="UP000005092"/>
    </source>
</evidence>
<dbReference type="GO" id="GO:0006171">
    <property type="term" value="P:cAMP biosynthetic process"/>
    <property type="evidence" value="ECO:0007669"/>
    <property type="project" value="TreeGrafter"/>
</dbReference>
<dbReference type="InterPro" id="IPR050697">
    <property type="entry name" value="Adenylyl/Guanylyl_Cyclase_3/4"/>
</dbReference>